<dbReference type="EMBL" id="LTBA01000005">
    <property type="protein sequence ID" value="KYH35239.1"/>
    <property type="molecule type" value="Genomic_DNA"/>
</dbReference>
<comment type="caution">
    <text evidence="2">The sequence shown here is derived from an EMBL/GenBank/DDBJ whole genome shotgun (WGS) entry which is preliminary data.</text>
</comment>
<dbReference type="AlphaFoldDB" id="A0A151B5V0"/>
<keyword evidence="1" id="KW-0472">Membrane</keyword>
<dbReference type="PATRIC" id="fig|1121338.3.peg.884"/>
<dbReference type="Proteomes" id="UP000075531">
    <property type="component" value="Unassembled WGS sequence"/>
</dbReference>
<feature type="transmembrane region" description="Helical" evidence="1">
    <location>
        <begin position="12"/>
        <end position="33"/>
    </location>
</feature>
<protein>
    <recommendedName>
        <fullName evidence="4">DUF3829 domain-containing protein</fullName>
    </recommendedName>
</protein>
<reference evidence="2 3" key="1">
    <citation type="submission" date="2016-02" db="EMBL/GenBank/DDBJ databases">
        <title>Genome sequence of Clostridium tepidiprofundi DSM 19306.</title>
        <authorList>
            <person name="Poehlein A."/>
            <person name="Daniel R."/>
        </authorList>
    </citation>
    <scope>NUCLEOTIDE SEQUENCE [LARGE SCALE GENOMIC DNA]</scope>
    <source>
        <strain evidence="2 3">DSM 19306</strain>
    </source>
</reference>
<accession>A0A151B5V0</accession>
<keyword evidence="1" id="KW-0812">Transmembrane</keyword>
<organism evidence="2 3">
    <name type="scientific">Clostridium tepidiprofundi DSM 19306</name>
    <dbReference type="NCBI Taxonomy" id="1121338"/>
    <lineage>
        <taxon>Bacteria</taxon>
        <taxon>Bacillati</taxon>
        <taxon>Bacillota</taxon>
        <taxon>Clostridia</taxon>
        <taxon>Eubacteriales</taxon>
        <taxon>Clostridiaceae</taxon>
        <taxon>Clostridium</taxon>
    </lineage>
</organism>
<evidence type="ECO:0000313" key="3">
    <source>
        <dbReference type="Proteomes" id="UP000075531"/>
    </source>
</evidence>
<evidence type="ECO:0000313" key="2">
    <source>
        <dbReference type="EMBL" id="KYH35239.1"/>
    </source>
</evidence>
<name>A0A151B5V0_9CLOT</name>
<proteinExistence type="predicted"/>
<gene>
    <name evidence="2" type="ORF">CLTEP_08640</name>
</gene>
<dbReference type="STRING" id="1121338.CLTEP_08640"/>
<evidence type="ECO:0000256" key="1">
    <source>
        <dbReference type="SAM" id="Phobius"/>
    </source>
</evidence>
<keyword evidence="1" id="KW-1133">Transmembrane helix</keyword>
<evidence type="ECO:0008006" key="4">
    <source>
        <dbReference type="Google" id="ProtNLM"/>
    </source>
</evidence>
<keyword evidence="3" id="KW-1185">Reference proteome</keyword>
<dbReference type="OrthoDB" id="1938186at2"/>
<dbReference type="RefSeq" id="WP_066823095.1">
    <property type="nucleotide sequence ID" value="NZ_LTBA01000005.1"/>
</dbReference>
<sequence length="339" mass="39461">MKSKKSKLSKFLILSFILVVIIAAIFWGTYYSFVNKSYASFNKTIKNYVTRINSINASVSSYSNNNSINSDKIIKDFPKIIDNFKNIESELSKLNPPEKLAKDFDYLMQGIDNNIRIYMQTLIIVQYPKSTDADNSLIDLKDYRDKCRNFYSLIYNENFKVNLPSSYLNFINNVIQFADENIKIRNSEEIIRKQNLAFIDTMDNLADKFIDIVNKRNFKECLIKARTETPNYDDILSLITEDLKSLNEIKIENSKIIPSKDGLKIYKLFSSIINDYDSYLNSLHHAIETEKNQALTGNLDDTVLNNLYSTPNKLFANVKSKYDKYKQLLLNFKNKELEK</sequence>